<comment type="caution">
    <text evidence="1">The sequence shown here is derived from an EMBL/GenBank/DDBJ whole genome shotgun (WGS) entry which is preliminary data.</text>
</comment>
<evidence type="ECO:0000313" key="1">
    <source>
        <dbReference type="EMBL" id="KKL53155.1"/>
    </source>
</evidence>
<name>A0A0F9F7C1_9ZZZZ</name>
<sequence>MANELYLGDAVRNVALGLRVEKTLASLATADMFTVTGECLITLLYGIVTGVGDGGATTIAINEKADSVPICAATTVTSDAVGEVYWVQGDPDLILNGTGQVPVLKIAALLSAFQHSPFIMDGQTGLTIELTQTGDDATHAVKWVLFYIPLEDGANIVAA</sequence>
<gene>
    <name evidence="1" type="ORF">LCGC14_2278250</name>
</gene>
<protein>
    <submittedName>
        <fullName evidence="1">Uncharacterized protein</fullName>
    </submittedName>
</protein>
<proteinExistence type="predicted"/>
<dbReference type="AlphaFoldDB" id="A0A0F9F7C1"/>
<dbReference type="EMBL" id="LAZR01031640">
    <property type="protein sequence ID" value="KKL53155.1"/>
    <property type="molecule type" value="Genomic_DNA"/>
</dbReference>
<reference evidence="1" key="1">
    <citation type="journal article" date="2015" name="Nature">
        <title>Complex archaea that bridge the gap between prokaryotes and eukaryotes.</title>
        <authorList>
            <person name="Spang A."/>
            <person name="Saw J.H."/>
            <person name="Jorgensen S.L."/>
            <person name="Zaremba-Niedzwiedzka K."/>
            <person name="Martijn J."/>
            <person name="Lind A.E."/>
            <person name="van Eijk R."/>
            <person name="Schleper C."/>
            <person name="Guy L."/>
            <person name="Ettema T.J."/>
        </authorList>
    </citation>
    <scope>NUCLEOTIDE SEQUENCE</scope>
</reference>
<organism evidence="1">
    <name type="scientific">marine sediment metagenome</name>
    <dbReference type="NCBI Taxonomy" id="412755"/>
    <lineage>
        <taxon>unclassified sequences</taxon>
        <taxon>metagenomes</taxon>
        <taxon>ecological metagenomes</taxon>
    </lineage>
</organism>
<accession>A0A0F9F7C1</accession>